<dbReference type="GO" id="GO:0009347">
    <property type="term" value="C:aspartate carbamoyltransferase complex"/>
    <property type="evidence" value="ECO:0007669"/>
    <property type="project" value="InterPro"/>
</dbReference>
<gene>
    <name evidence="6" type="ORF">HZI73_24130</name>
</gene>
<feature type="domain" description="Aspartate carbamoyltransferase regulatory subunit N-terminal" evidence="4">
    <location>
        <begin position="2"/>
        <end position="90"/>
    </location>
</feature>
<feature type="domain" description="Aspartate carbamoyltransferase regulatory subunit C-terminal" evidence="5">
    <location>
        <begin position="95"/>
        <end position="138"/>
    </location>
</feature>
<dbReference type="InterPro" id="IPR002801">
    <property type="entry name" value="Asp_carbamoylTrfase_reg"/>
</dbReference>
<dbReference type="GO" id="GO:0006221">
    <property type="term" value="P:pyrimidine nucleotide biosynthetic process"/>
    <property type="evidence" value="ECO:0007669"/>
    <property type="project" value="UniProtKB-KW"/>
</dbReference>
<dbReference type="PANTHER" id="PTHR35805">
    <property type="entry name" value="ASPARTATE CARBAMOYLTRANSFERASE REGULATORY CHAIN"/>
    <property type="match status" value="1"/>
</dbReference>
<evidence type="ECO:0000259" key="5">
    <source>
        <dbReference type="Pfam" id="PF02748"/>
    </source>
</evidence>
<proteinExistence type="predicted"/>
<protein>
    <submittedName>
        <fullName evidence="6">Aspartate carbamoyltransferase regulatory subunit</fullName>
    </submittedName>
</protein>
<dbReference type="Proteomes" id="UP000683246">
    <property type="component" value="Chromosome"/>
</dbReference>
<evidence type="ECO:0000256" key="3">
    <source>
        <dbReference type="ARBA" id="ARBA00022975"/>
    </source>
</evidence>
<keyword evidence="2" id="KW-0862">Zinc</keyword>
<keyword evidence="3" id="KW-0665">Pyrimidine biosynthesis</keyword>
<keyword evidence="7" id="KW-1185">Reference proteome</keyword>
<dbReference type="KEGG" id="vpy:HZI73_24130"/>
<dbReference type="Gene3D" id="3.30.70.140">
    <property type="entry name" value="Aspartate carbamoyltransferase regulatory subunit, N-terminal domain"/>
    <property type="match status" value="1"/>
</dbReference>
<dbReference type="InterPro" id="IPR020542">
    <property type="entry name" value="Asp_carbamoyltrfase_reg_C"/>
</dbReference>
<dbReference type="GO" id="GO:0046872">
    <property type="term" value="F:metal ion binding"/>
    <property type="evidence" value="ECO:0007669"/>
    <property type="project" value="UniProtKB-KW"/>
</dbReference>
<dbReference type="Pfam" id="PF02748">
    <property type="entry name" value="PyrI_C"/>
    <property type="match status" value="1"/>
</dbReference>
<dbReference type="NCBIfam" id="NF002063">
    <property type="entry name" value="PRK00893.1-3"/>
    <property type="match status" value="1"/>
</dbReference>
<evidence type="ECO:0000259" key="4">
    <source>
        <dbReference type="Pfam" id="PF01948"/>
    </source>
</evidence>
<evidence type="ECO:0000313" key="6">
    <source>
        <dbReference type="EMBL" id="QUI25194.1"/>
    </source>
</evidence>
<dbReference type="InterPro" id="IPR036792">
    <property type="entry name" value="Asp_carbatrfase_reg_C_sf"/>
</dbReference>
<dbReference type="InterPro" id="IPR036793">
    <property type="entry name" value="Asp_carbatrfase_reg_N_sf"/>
</dbReference>
<name>A0A8J8MPE1_9FIRM</name>
<organism evidence="6 7">
    <name type="scientific">Vallitalea pronyensis</name>
    <dbReference type="NCBI Taxonomy" id="1348613"/>
    <lineage>
        <taxon>Bacteria</taxon>
        <taxon>Bacillati</taxon>
        <taxon>Bacillota</taxon>
        <taxon>Clostridia</taxon>
        <taxon>Lachnospirales</taxon>
        <taxon>Vallitaleaceae</taxon>
        <taxon>Vallitalea</taxon>
    </lineage>
</organism>
<reference evidence="6" key="1">
    <citation type="submission" date="2020-07" db="EMBL/GenBank/DDBJ databases">
        <title>Vallitalea pronyensis genome.</title>
        <authorList>
            <person name="Postec A."/>
        </authorList>
    </citation>
    <scope>NUCLEOTIDE SEQUENCE</scope>
    <source>
        <strain evidence="6">FatNI3</strain>
    </source>
</reference>
<keyword evidence="1" id="KW-0479">Metal-binding</keyword>
<dbReference type="RefSeq" id="WP_212695893.1">
    <property type="nucleotide sequence ID" value="NZ_CP058649.1"/>
</dbReference>
<dbReference type="InterPro" id="IPR020545">
    <property type="entry name" value="Asp_carbamoyltransf_reg_N"/>
</dbReference>
<dbReference type="GO" id="GO:0006207">
    <property type="term" value="P:'de novo' pyrimidine nucleobase biosynthetic process"/>
    <property type="evidence" value="ECO:0007669"/>
    <property type="project" value="InterPro"/>
</dbReference>
<evidence type="ECO:0000256" key="2">
    <source>
        <dbReference type="ARBA" id="ARBA00022833"/>
    </source>
</evidence>
<accession>A0A8J8MPE1</accession>
<dbReference type="EMBL" id="CP058649">
    <property type="protein sequence ID" value="QUI25194.1"/>
    <property type="molecule type" value="Genomic_DNA"/>
</dbReference>
<dbReference type="SUPFAM" id="SSF57825">
    <property type="entry name" value="Aspartate carbamoyltransferase, Regulatory-chain, C-terminal domain"/>
    <property type="match status" value="1"/>
</dbReference>
<dbReference type="SUPFAM" id="SSF54893">
    <property type="entry name" value="Aspartate carbamoyltransferase, Regulatory-chain, N-terminal domain"/>
    <property type="match status" value="1"/>
</dbReference>
<evidence type="ECO:0000313" key="7">
    <source>
        <dbReference type="Proteomes" id="UP000683246"/>
    </source>
</evidence>
<evidence type="ECO:0000256" key="1">
    <source>
        <dbReference type="ARBA" id="ARBA00022723"/>
    </source>
</evidence>
<dbReference type="Pfam" id="PF01948">
    <property type="entry name" value="PyrI"/>
    <property type="match status" value="1"/>
</dbReference>
<sequence>MLKINGIKRGIVIDHIKAGLGYKIYKELKLDQANYTTALIKNVCSNKLGKKDLIKIDNVIDFDLNILGLIDPGLTITIIEDEKVVDKIKLSVPEQVEGILTCKNPRCVSTIEHIDNILFTLVDPEKKEYKCEFCDTRTSL</sequence>
<dbReference type="PANTHER" id="PTHR35805:SF1">
    <property type="entry name" value="ASPARTATE CARBAMOYLTRANSFERASE REGULATORY CHAIN"/>
    <property type="match status" value="1"/>
</dbReference>
<dbReference type="Gene3D" id="2.30.30.20">
    <property type="entry name" value="Aspartate carbamoyltransferase regulatory subunit, C-terminal domain"/>
    <property type="match status" value="1"/>
</dbReference>
<dbReference type="AlphaFoldDB" id="A0A8J8MPE1"/>